<name>A0A7R8A0W5_ASPKA</name>
<accession>A0A7R8A0W5</accession>
<evidence type="ECO:0000313" key="3">
    <source>
        <dbReference type="Proteomes" id="UP000661280"/>
    </source>
</evidence>
<dbReference type="OrthoDB" id="4364447at2759"/>
<evidence type="ECO:0000256" key="1">
    <source>
        <dbReference type="SAM" id="MobiDB-lite"/>
    </source>
</evidence>
<dbReference type="EMBL" id="AP024429">
    <property type="protein sequence ID" value="BCS00203.1"/>
    <property type="molecule type" value="Genomic_DNA"/>
</dbReference>
<sequence length="463" mass="53195">MSSGLFSPGNDDATYRNESWRCDESPWYAPTPGNFSRTSSPSSLSLINANSPSPLEYPAPQPRASHTDNLPLLQYGDWVEGKTYDEDPPTCIHYWIEWKVTLNTKTVIKDTEQDLVLAPGFYWRLFLQPKLREKLCLKYPHKKIALDDTSIVVTVPRRDKLTRQFDKTDIDWLDIERQLLEWGHHFLAGKKLKLLISFNYVDDNQDSTASRRATDKRGASSATQNMLQDLDRDVNTEEELTGEPAAWRHVYMVMRCPGSCELGPHCWQDPYGKKHYKLYRDELLSLVRYVKSGKRLETHEDVPGMIREQIYRAERRRLEGAKSRSRLPSESAYPPITITNVLPAHATQPGMSSSPPAPEDASTCSTKASRLKIAGFRDANVQAYCDWQQSQVANESWKDEFRKACDVALGDGLDLDQIEELSDPEYFKNRGVKWGIARRFVRDIRYWVDNFYCYQNGGESDLC</sequence>
<feature type="region of interest" description="Disordered" evidence="1">
    <location>
        <begin position="207"/>
        <end position="235"/>
    </location>
</feature>
<dbReference type="AlphaFoldDB" id="A0A7R8A0W5"/>
<reference evidence="2" key="1">
    <citation type="submission" date="2021-01" db="EMBL/GenBank/DDBJ databases">
        <authorList>
            <consortium name="Aspergillus luchuensis mut. kawachii IFO 4304 genome sequencing consortium"/>
            <person name="Kazuki M."/>
            <person name="Futagami T."/>
        </authorList>
    </citation>
    <scope>NUCLEOTIDE SEQUENCE</scope>
    <source>
        <strain evidence="2">IFO 4308</strain>
    </source>
</reference>
<dbReference type="KEGG" id="aluc:AKAW2_50544S"/>
<dbReference type="RefSeq" id="XP_041543965.1">
    <property type="nucleotide sequence ID" value="XM_041690374.1"/>
</dbReference>
<dbReference type="Proteomes" id="UP000661280">
    <property type="component" value="Chromosome 5"/>
</dbReference>
<protein>
    <submittedName>
        <fullName evidence="2">Uncharacterized protein</fullName>
    </submittedName>
</protein>
<gene>
    <name evidence="2" type="ORF">AKAW2_50544S</name>
</gene>
<organism evidence="2 3">
    <name type="scientific">Aspergillus kawachii</name>
    <name type="common">White koji mold</name>
    <name type="synonym">Aspergillus awamori var. kawachi</name>
    <dbReference type="NCBI Taxonomy" id="1069201"/>
    <lineage>
        <taxon>Eukaryota</taxon>
        <taxon>Fungi</taxon>
        <taxon>Dikarya</taxon>
        <taxon>Ascomycota</taxon>
        <taxon>Pezizomycotina</taxon>
        <taxon>Eurotiomycetes</taxon>
        <taxon>Eurotiomycetidae</taxon>
        <taxon>Eurotiales</taxon>
        <taxon>Aspergillaceae</taxon>
        <taxon>Aspergillus</taxon>
        <taxon>Aspergillus subgen. Circumdati</taxon>
    </lineage>
</organism>
<dbReference type="GeneID" id="64961524"/>
<reference evidence="2" key="2">
    <citation type="submission" date="2021-02" db="EMBL/GenBank/DDBJ databases">
        <title>Aspergillus luchuensis mut. kawachii IFO 4304 genome sequence.</title>
        <authorList>
            <person name="Mori K."/>
            <person name="Kadooka C."/>
            <person name="Goto M."/>
            <person name="Futagami T."/>
        </authorList>
    </citation>
    <scope>NUCLEOTIDE SEQUENCE</scope>
    <source>
        <strain evidence="2">IFO 4308</strain>
    </source>
</reference>
<keyword evidence="3" id="KW-1185">Reference proteome</keyword>
<proteinExistence type="predicted"/>
<evidence type="ECO:0000313" key="2">
    <source>
        <dbReference type="EMBL" id="BCS00203.1"/>
    </source>
</evidence>